<organism evidence="1 2">
    <name type="scientific">Rotaria socialis</name>
    <dbReference type="NCBI Taxonomy" id="392032"/>
    <lineage>
        <taxon>Eukaryota</taxon>
        <taxon>Metazoa</taxon>
        <taxon>Spiralia</taxon>
        <taxon>Gnathifera</taxon>
        <taxon>Rotifera</taxon>
        <taxon>Eurotatoria</taxon>
        <taxon>Bdelloidea</taxon>
        <taxon>Philodinida</taxon>
        <taxon>Philodinidae</taxon>
        <taxon>Rotaria</taxon>
    </lineage>
</organism>
<accession>A0A818DSZ2</accession>
<evidence type="ECO:0000313" key="2">
    <source>
        <dbReference type="Proteomes" id="UP000663865"/>
    </source>
</evidence>
<evidence type="ECO:0000313" key="1">
    <source>
        <dbReference type="EMBL" id="CAF3446637.1"/>
    </source>
</evidence>
<comment type="caution">
    <text evidence="1">The sequence shown here is derived from an EMBL/GenBank/DDBJ whole genome shotgun (WGS) entry which is preliminary data.</text>
</comment>
<sequence length="654" mass="75881">MNPYGILSLTLQPKEMLRISDAVTVAAINYYELGENYQRQNQTAKALIFFCKSFQLKRKFYERFDNDDLRRTFSKIIETSISTEEIEKHIYSKKKSLLDGDRIMAYFHSNSAWRAYKEQNYSLAKKLFTEALDFYQGLPGNVDNRQAAMQYLQEIDNKLQVPLKKLILQSVGSWNILPERNFSSSVDSCWFQRIQIYPEECLGNCWISDWKSLRIVLFTLGRTGVGKSIFLSSFFAYPTKLLIEWYRDDSGLCGIANRALRLKNYALLHNLCLFITDLYRELQIPYKRQKLDEVDSKQLIVYRGRKMSRDELNRLNYKIGQSVFNSSFRSTTLNQYVAHIFAAADSNTTESVALVLDMEINTSHETSQCNRRQKHLIIERYHNNTHRIKKHLLSLDLFFRTLPDNQSNTVMCQELCYYLFMDHFKDSGCFCNVYPTKPPIEWYRGDSGLCSIANRALRLKNYALLHNLRLFLTDLYQELQKLHKQQKLDEEDSMLLRRYRGQKMSRDELNGLINNIGQLVFNNSFFSTTSNQSVAHIYAAADSNTTESVAVLFDMEINTSHVTRYYGCIHGSGEEDELIIAPGAIFRLQNVECISNSHTMRNTILSDIKKDELWLIKLSSIDEKHLLGETLTILSETNMIGAGDPVVTGLVFIF</sequence>
<dbReference type="EMBL" id="CAJNYV010001943">
    <property type="protein sequence ID" value="CAF3446637.1"/>
    <property type="molecule type" value="Genomic_DNA"/>
</dbReference>
<reference evidence="1" key="1">
    <citation type="submission" date="2021-02" db="EMBL/GenBank/DDBJ databases">
        <authorList>
            <person name="Nowell W R."/>
        </authorList>
    </citation>
    <scope>NUCLEOTIDE SEQUENCE</scope>
</reference>
<dbReference type="InterPro" id="IPR011990">
    <property type="entry name" value="TPR-like_helical_dom_sf"/>
</dbReference>
<dbReference type="SUPFAM" id="SSF48452">
    <property type="entry name" value="TPR-like"/>
    <property type="match status" value="1"/>
</dbReference>
<dbReference type="AlphaFoldDB" id="A0A818DSZ2"/>
<proteinExistence type="predicted"/>
<dbReference type="SUPFAM" id="SSF56399">
    <property type="entry name" value="ADP-ribosylation"/>
    <property type="match status" value="2"/>
</dbReference>
<dbReference type="Proteomes" id="UP000663865">
    <property type="component" value="Unassembled WGS sequence"/>
</dbReference>
<protein>
    <submittedName>
        <fullName evidence="1">Uncharacterized protein</fullName>
    </submittedName>
</protein>
<name>A0A818DSZ2_9BILA</name>
<gene>
    <name evidence="1" type="ORF">KIK155_LOCUS12071</name>
</gene>
<dbReference type="Gene3D" id="3.90.176.10">
    <property type="entry name" value="Toxin ADP-ribosyltransferase, Chain A, domain 1"/>
    <property type="match status" value="1"/>
</dbReference>